<dbReference type="Proteomes" id="UP001295423">
    <property type="component" value="Unassembled WGS sequence"/>
</dbReference>
<dbReference type="AlphaFoldDB" id="A0AAD2G620"/>
<accession>A0AAD2G620</accession>
<comment type="caution">
    <text evidence="7">The sequence shown here is derived from an EMBL/GenBank/DDBJ whole genome shotgun (WGS) entry which is preliminary data.</text>
</comment>
<keyword evidence="8" id="KW-1185">Reference proteome</keyword>
<name>A0AAD2G620_9STRA</name>
<feature type="region of interest" description="Disordered" evidence="5">
    <location>
        <begin position="332"/>
        <end position="382"/>
    </location>
</feature>
<dbReference type="EMBL" id="CAKOGP040002180">
    <property type="protein sequence ID" value="CAJ1964361.1"/>
    <property type="molecule type" value="Genomic_DNA"/>
</dbReference>
<dbReference type="GO" id="GO:0008270">
    <property type="term" value="F:zinc ion binding"/>
    <property type="evidence" value="ECO:0007669"/>
    <property type="project" value="UniProtKB-KW"/>
</dbReference>
<organism evidence="7 8">
    <name type="scientific">Cylindrotheca closterium</name>
    <dbReference type="NCBI Taxonomy" id="2856"/>
    <lineage>
        <taxon>Eukaryota</taxon>
        <taxon>Sar</taxon>
        <taxon>Stramenopiles</taxon>
        <taxon>Ochrophyta</taxon>
        <taxon>Bacillariophyta</taxon>
        <taxon>Bacillariophyceae</taxon>
        <taxon>Bacillariophycidae</taxon>
        <taxon>Bacillariales</taxon>
        <taxon>Bacillariaceae</taxon>
        <taxon>Cylindrotheca</taxon>
    </lineage>
</organism>
<dbReference type="PANTHER" id="PTHR14134">
    <property type="entry name" value="E3 UBIQUITIN-PROTEIN LIGASE RAD18"/>
    <property type="match status" value="1"/>
</dbReference>
<dbReference type="InterPro" id="IPR001841">
    <property type="entry name" value="Znf_RING"/>
</dbReference>
<dbReference type="GO" id="GO:0061630">
    <property type="term" value="F:ubiquitin protein ligase activity"/>
    <property type="evidence" value="ECO:0007669"/>
    <property type="project" value="InterPro"/>
</dbReference>
<dbReference type="GO" id="GO:0006301">
    <property type="term" value="P:DNA damage tolerance"/>
    <property type="evidence" value="ECO:0007669"/>
    <property type="project" value="InterPro"/>
</dbReference>
<keyword evidence="1" id="KW-0479">Metal-binding</keyword>
<evidence type="ECO:0000313" key="7">
    <source>
        <dbReference type="EMBL" id="CAJ1964361.1"/>
    </source>
</evidence>
<evidence type="ECO:0000256" key="5">
    <source>
        <dbReference type="SAM" id="MobiDB-lite"/>
    </source>
</evidence>
<dbReference type="InterPro" id="IPR017907">
    <property type="entry name" value="Znf_RING_CS"/>
</dbReference>
<evidence type="ECO:0000256" key="3">
    <source>
        <dbReference type="ARBA" id="ARBA00022833"/>
    </source>
</evidence>
<dbReference type="GO" id="GO:0003697">
    <property type="term" value="F:single-stranded DNA binding"/>
    <property type="evidence" value="ECO:0007669"/>
    <property type="project" value="InterPro"/>
</dbReference>
<dbReference type="SMART" id="SM00184">
    <property type="entry name" value="RING"/>
    <property type="match status" value="1"/>
</dbReference>
<keyword evidence="2 4" id="KW-0863">Zinc-finger</keyword>
<dbReference type="InterPro" id="IPR039577">
    <property type="entry name" value="Rad18"/>
</dbReference>
<feature type="region of interest" description="Disordered" evidence="5">
    <location>
        <begin position="264"/>
        <end position="294"/>
    </location>
</feature>
<sequence>MEILVTLEPRDDPNEIIQSGLMQRKPLELRSTGATEIDLGRGSTTGIGDNTIGSSVVRIALRSSGIEMGVRATLQRDAVMCKVHVNGLPFPPGQKSAYLNSGDTISLDGLRYEYRVNISELSGSASAPVIDTLGEDLGFDSEDFWSTSSFLGSPHETKSEPGVNVSPTLCIQLSDELQCSICLDIQVNSRTIHPCGHSVCAACITKLSHCPQCRVKVKSHVPNMQLNSLISKLVSIPSLLDADDVKSYHDRAKNAKVFPVVELTSRSGTKRPRNSTGHRMESIPFRPPNGGGQRRTFDFAFGDMDDEFYMPVHLGEAAAAAATARAIASANISSNSRHPRGLSGLQQANRHRSGNALSSSRRSQPQLPSQAGNSVESAISID</sequence>
<evidence type="ECO:0000256" key="2">
    <source>
        <dbReference type="ARBA" id="ARBA00022771"/>
    </source>
</evidence>
<proteinExistence type="predicted"/>
<dbReference type="SUPFAM" id="SSF57850">
    <property type="entry name" value="RING/U-box"/>
    <property type="match status" value="1"/>
</dbReference>
<dbReference type="PROSITE" id="PS00518">
    <property type="entry name" value="ZF_RING_1"/>
    <property type="match status" value="1"/>
</dbReference>
<reference evidence="7" key="1">
    <citation type="submission" date="2023-08" db="EMBL/GenBank/DDBJ databases">
        <authorList>
            <person name="Audoor S."/>
            <person name="Bilcke G."/>
        </authorList>
    </citation>
    <scope>NUCLEOTIDE SEQUENCE</scope>
</reference>
<feature type="compositionally biased region" description="Low complexity" evidence="5">
    <location>
        <begin position="357"/>
        <end position="370"/>
    </location>
</feature>
<dbReference type="Pfam" id="PF13920">
    <property type="entry name" value="zf-C3HC4_3"/>
    <property type="match status" value="1"/>
</dbReference>
<evidence type="ECO:0000256" key="4">
    <source>
        <dbReference type="PROSITE-ProRule" id="PRU00175"/>
    </source>
</evidence>
<evidence type="ECO:0000259" key="6">
    <source>
        <dbReference type="PROSITE" id="PS50089"/>
    </source>
</evidence>
<feature type="domain" description="RING-type" evidence="6">
    <location>
        <begin position="179"/>
        <end position="214"/>
    </location>
</feature>
<keyword evidence="3" id="KW-0862">Zinc</keyword>
<dbReference type="Gene3D" id="3.30.40.10">
    <property type="entry name" value="Zinc/RING finger domain, C3HC4 (zinc finger)"/>
    <property type="match status" value="1"/>
</dbReference>
<protein>
    <recommendedName>
        <fullName evidence="6">RING-type domain-containing protein</fullName>
    </recommendedName>
</protein>
<dbReference type="InterPro" id="IPR013083">
    <property type="entry name" value="Znf_RING/FYVE/PHD"/>
</dbReference>
<gene>
    <name evidence="7" type="ORF">CYCCA115_LOCUS20594</name>
</gene>
<dbReference type="PROSITE" id="PS50089">
    <property type="entry name" value="ZF_RING_2"/>
    <property type="match status" value="1"/>
</dbReference>
<feature type="compositionally biased region" description="Polar residues" evidence="5">
    <location>
        <begin position="371"/>
        <end position="382"/>
    </location>
</feature>
<evidence type="ECO:0000256" key="1">
    <source>
        <dbReference type="ARBA" id="ARBA00022723"/>
    </source>
</evidence>
<evidence type="ECO:0000313" key="8">
    <source>
        <dbReference type="Proteomes" id="UP001295423"/>
    </source>
</evidence>
<dbReference type="GO" id="GO:0006513">
    <property type="term" value="P:protein monoubiquitination"/>
    <property type="evidence" value="ECO:0007669"/>
    <property type="project" value="InterPro"/>
</dbReference>